<dbReference type="InterPro" id="IPR000340">
    <property type="entry name" value="Dual-sp_phosphatase_cat-dom"/>
</dbReference>
<dbReference type="InterPro" id="IPR000387">
    <property type="entry name" value="Tyr_Pase_dom"/>
</dbReference>
<dbReference type="PANTHER" id="PTHR43785">
    <property type="entry name" value="GAMMA-GLUTAMYLPUTRESCINE SYNTHETASE"/>
    <property type="match status" value="1"/>
</dbReference>
<dbReference type="PROSITE" id="PS50054">
    <property type="entry name" value="TYR_PHOSPHATASE_DUAL"/>
    <property type="match status" value="1"/>
</dbReference>
<name>A0AAD5L8L6_PYTIN</name>
<dbReference type="Gene3D" id="3.10.20.70">
    <property type="entry name" value="Glutamine synthetase, N-terminal domain"/>
    <property type="match status" value="1"/>
</dbReference>
<evidence type="ECO:0000256" key="1">
    <source>
        <dbReference type="ARBA" id="ARBA00004123"/>
    </source>
</evidence>
<evidence type="ECO:0000256" key="3">
    <source>
        <dbReference type="ARBA" id="ARBA00007315"/>
    </source>
</evidence>
<evidence type="ECO:0000256" key="13">
    <source>
        <dbReference type="ARBA" id="ARBA00023306"/>
    </source>
</evidence>
<dbReference type="AlphaFoldDB" id="A0AAD5L8L6"/>
<keyword evidence="20" id="KW-1185">Reference proteome</keyword>
<organism evidence="19 20">
    <name type="scientific">Pythium insidiosum</name>
    <name type="common">Pythiosis disease agent</name>
    <dbReference type="NCBI Taxonomy" id="114742"/>
    <lineage>
        <taxon>Eukaryota</taxon>
        <taxon>Sar</taxon>
        <taxon>Stramenopiles</taxon>
        <taxon>Oomycota</taxon>
        <taxon>Peronosporomycetes</taxon>
        <taxon>Pythiales</taxon>
        <taxon>Pythiaceae</taxon>
        <taxon>Pythium</taxon>
    </lineage>
</organism>
<dbReference type="Pfam" id="PF00782">
    <property type="entry name" value="DSPc"/>
    <property type="match status" value="1"/>
</dbReference>
<dbReference type="Gene3D" id="3.30.590.10">
    <property type="entry name" value="Glutamine synthetase/guanido kinase, catalytic domain"/>
    <property type="match status" value="2"/>
</dbReference>
<dbReference type="GO" id="GO:0007096">
    <property type="term" value="P:regulation of exit from mitosis"/>
    <property type="evidence" value="ECO:0007669"/>
    <property type="project" value="UniProtKB-ARBA"/>
</dbReference>
<dbReference type="SMART" id="SM01230">
    <property type="entry name" value="Gln-synt_C"/>
    <property type="match status" value="1"/>
</dbReference>
<evidence type="ECO:0000256" key="7">
    <source>
        <dbReference type="ARBA" id="ARBA00022618"/>
    </source>
</evidence>
<dbReference type="GO" id="GO:0004356">
    <property type="term" value="F:glutamine synthetase activity"/>
    <property type="evidence" value="ECO:0007669"/>
    <property type="project" value="InterPro"/>
</dbReference>
<evidence type="ECO:0000256" key="9">
    <source>
        <dbReference type="ARBA" id="ARBA00022801"/>
    </source>
</evidence>
<proteinExistence type="inferred from homology"/>
<evidence type="ECO:0000259" key="16">
    <source>
        <dbReference type="PROSITE" id="PS50054"/>
    </source>
</evidence>
<evidence type="ECO:0000256" key="2">
    <source>
        <dbReference type="ARBA" id="ARBA00004496"/>
    </source>
</evidence>
<dbReference type="GO" id="GO:0004721">
    <property type="term" value="F:phosphoprotein phosphatase activity"/>
    <property type="evidence" value="ECO:0007669"/>
    <property type="project" value="UniProtKB-KW"/>
</dbReference>
<keyword evidence="7" id="KW-0132">Cell division</keyword>
<dbReference type="InterPro" id="IPR044506">
    <property type="entry name" value="CDC14_C"/>
</dbReference>
<dbReference type="GO" id="GO:0031981">
    <property type="term" value="C:nuclear lumen"/>
    <property type="evidence" value="ECO:0007669"/>
    <property type="project" value="UniProtKB-ARBA"/>
</dbReference>
<evidence type="ECO:0000313" key="20">
    <source>
        <dbReference type="Proteomes" id="UP001209570"/>
    </source>
</evidence>
<evidence type="ECO:0000256" key="5">
    <source>
        <dbReference type="ARBA" id="ARBA00022553"/>
    </source>
</evidence>
<evidence type="ECO:0000256" key="6">
    <source>
        <dbReference type="ARBA" id="ARBA00022598"/>
    </source>
</evidence>
<dbReference type="FunFam" id="3.90.190.10:FF:000038">
    <property type="entry name" value="Tyrosine-protein phosphatase CDC14"/>
    <property type="match status" value="1"/>
</dbReference>
<feature type="domain" description="Tyrosine specific protein phosphatases" evidence="17">
    <location>
        <begin position="312"/>
        <end position="374"/>
    </location>
</feature>
<dbReference type="InterPro" id="IPR003595">
    <property type="entry name" value="Tyr_Pase_cat"/>
</dbReference>
<dbReference type="PROSITE" id="PS00383">
    <property type="entry name" value="TYR_PHOSPHATASE_1"/>
    <property type="match status" value="1"/>
</dbReference>
<dbReference type="CDD" id="cd14499">
    <property type="entry name" value="CDC14_C"/>
    <property type="match status" value="1"/>
</dbReference>
<evidence type="ECO:0000256" key="8">
    <source>
        <dbReference type="ARBA" id="ARBA00022776"/>
    </source>
</evidence>
<keyword evidence="4" id="KW-0963">Cytoplasm</keyword>
<dbReference type="EMBL" id="JAKCXM010000553">
    <property type="protein sequence ID" value="KAJ0392919.1"/>
    <property type="molecule type" value="Genomic_DNA"/>
</dbReference>
<evidence type="ECO:0000256" key="12">
    <source>
        <dbReference type="ARBA" id="ARBA00023254"/>
    </source>
</evidence>
<dbReference type="InterPro" id="IPR020422">
    <property type="entry name" value="TYR_PHOSPHATASE_DUAL_dom"/>
</dbReference>
<reference evidence="19" key="1">
    <citation type="submission" date="2021-12" db="EMBL/GenBank/DDBJ databases">
        <title>Prjna785345.</title>
        <authorList>
            <person name="Rujirawat T."/>
            <person name="Krajaejun T."/>
        </authorList>
    </citation>
    <scope>NUCLEOTIDE SEQUENCE</scope>
    <source>
        <strain evidence="19">Pi057C3</strain>
    </source>
</reference>
<dbReference type="SUPFAM" id="SSF55931">
    <property type="entry name" value="Glutamine synthetase/guanido kinase"/>
    <property type="match status" value="2"/>
</dbReference>
<keyword evidence="5" id="KW-0597">Phosphoprotein</keyword>
<dbReference type="SMART" id="SM00195">
    <property type="entry name" value="DSPc"/>
    <property type="match status" value="1"/>
</dbReference>
<dbReference type="GO" id="GO:0006542">
    <property type="term" value="P:glutamine biosynthetic process"/>
    <property type="evidence" value="ECO:0007669"/>
    <property type="project" value="InterPro"/>
</dbReference>
<evidence type="ECO:0000259" key="18">
    <source>
        <dbReference type="PROSITE" id="PS51987"/>
    </source>
</evidence>
<evidence type="ECO:0000259" key="17">
    <source>
        <dbReference type="PROSITE" id="PS50056"/>
    </source>
</evidence>
<evidence type="ECO:0000256" key="4">
    <source>
        <dbReference type="ARBA" id="ARBA00022490"/>
    </source>
</evidence>
<feature type="domain" description="GS catalytic" evidence="18">
    <location>
        <begin position="532"/>
        <end position="927"/>
    </location>
</feature>
<dbReference type="InterPro" id="IPR029260">
    <property type="entry name" value="DSPn"/>
</dbReference>
<dbReference type="PROSITE" id="PS50056">
    <property type="entry name" value="TYR_PHOSPHATASE_2"/>
    <property type="match status" value="1"/>
</dbReference>
<comment type="similarity">
    <text evidence="14 15">Belongs to the glutamine synthetase family.</text>
</comment>
<accession>A0AAD5L8L6</accession>
<dbReference type="PROSITE" id="PS51987">
    <property type="entry name" value="GS_CATALYTIC"/>
    <property type="match status" value="1"/>
</dbReference>
<keyword evidence="6" id="KW-0436">Ligase</keyword>
<dbReference type="PANTHER" id="PTHR43785:SF2">
    <property type="entry name" value="TYPE-1 GLUTAMINE SYNTHETASE 1"/>
    <property type="match status" value="1"/>
</dbReference>
<evidence type="ECO:0000256" key="15">
    <source>
        <dbReference type="RuleBase" id="RU000384"/>
    </source>
</evidence>
<protein>
    <submittedName>
        <fullName evidence="19">Uncharacterized protein</fullName>
    </submittedName>
</protein>
<evidence type="ECO:0000256" key="11">
    <source>
        <dbReference type="ARBA" id="ARBA00023242"/>
    </source>
</evidence>
<dbReference type="SMART" id="SM00404">
    <property type="entry name" value="PTPc_motif"/>
    <property type="match status" value="1"/>
</dbReference>
<evidence type="ECO:0000313" key="19">
    <source>
        <dbReference type="EMBL" id="KAJ0392919.1"/>
    </source>
</evidence>
<dbReference type="CDD" id="cd17657">
    <property type="entry name" value="CDC14_N"/>
    <property type="match status" value="1"/>
</dbReference>
<dbReference type="Proteomes" id="UP001209570">
    <property type="component" value="Unassembled WGS sequence"/>
</dbReference>
<evidence type="ECO:0000256" key="14">
    <source>
        <dbReference type="PROSITE-ProRule" id="PRU01331"/>
    </source>
</evidence>
<dbReference type="InterPro" id="IPR008146">
    <property type="entry name" value="Gln_synth_cat_dom"/>
</dbReference>
<dbReference type="GO" id="GO:0051301">
    <property type="term" value="P:cell division"/>
    <property type="evidence" value="ECO:0007669"/>
    <property type="project" value="UniProtKB-KW"/>
</dbReference>
<dbReference type="SUPFAM" id="SSF52799">
    <property type="entry name" value="(Phosphotyrosine protein) phosphatases II"/>
    <property type="match status" value="2"/>
</dbReference>
<sequence length="927" mass="102069">MPEAKDTAEPTPCSLTLSLPAQRSLVAQHLLERVEVLAGKLEYAVLPSSTYAQVSDPSTLPEPPARLPSEWESMTFFTVDEHLVYARFFADFGPLDLAQTVRFCLDTNARLAAAPASTRLVLISSDHPHKRANAMTLLALYLVMHHGLSPAKALRPFRSLAPPFGFRDAACGPCSFLLSILDCARAVHKVQSTALLLLSLAIASQIWNLETFSLADYEHLDQLQHGDINWILPGKLLAFSGPQRERVVIDSAGHTTLLAHEYARVFRGLGVTCVVRFNEPSTYDRRAFLHANIRHVDLHYPDGGNPTDEILHKFLRLCDREPGAVAVHCKAGLGRTGTNIAAYLMKRFQFSAREAIAWCRICRPGSIVGPQQQYLVVKEPELWALGAEATPERESSAAAAPKKMAFPSVLSRLPPPPAKAPQWSEGIRKLSYAEAHHAAALWVDNSNIARCRVVPLQRLQEPGFRVQLTHAIQGMPAMYDVALESPVGAVTLRPDDADDPTLYRINAWMSDAVAFFGDMRLDDGATAWDHCPRSFLRRQLQKLLEDHRVVPTLGFELEFQLLNPETDAPVDDSLYCSVAAIYSGKSWDVLRQIVSYLEYSLKIPVKQYHPESASGQFEISIGTFGIDDPDKSDAEASVTSSSGGTGMDKVSKWSSVFGGASLQRKESAAETQAIPKEQKEQWVANAIAAVDKLVLARQAVYGIAARNGLRATFVPKLRPNEAANAAHVHLGFIDVKHPRDARNLFESDVERASSFVAGVLHHLPAMCMLLSPTMNSYDRLQPKCWAGAYQCYGYENREAALRLLGPPSARDDMSAVDHFEIKTIDATANPYLALGAILAAAMEGAKAKLKLPAPCAVDPSTTPDAYSRLPTSLGDAIKLFQESQESVWANVLSPSYCELLVKLRSAELGYYSELSDEERVRQLARRY</sequence>
<comment type="subcellular location">
    <subcellularLocation>
        <location evidence="2">Cytoplasm</location>
    </subcellularLocation>
    <subcellularLocation>
        <location evidence="1">Nucleus</location>
    </subcellularLocation>
</comment>
<feature type="domain" description="Tyrosine-protein phosphatase" evidence="16">
    <location>
        <begin position="227"/>
        <end position="388"/>
    </location>
</feature>
<comment type="similarity">
    <text evidence="3">Belongs to the protein-tyrosine phosphatase family. Non-receptor class CDC14 subfamily.</text>
</comment>
<dbReference type="GO" id="GO:0000278">
    <property type="term" value="P:mitotic cell cycle"/>
    <property type="evidence" value="ECO:0007669"/>
    <property type="project" value="UniProtKB-ARBA"/>
</dbReference>
<gene>
    <name evidence="19" type="ORF">P43SY_008724</name>
</gene>
<dbReference type="InterPro" id="IPR036651">
    <property type="entry name" value="Gln_synt_N_sf"/>
</dbReference>
<dbReference type="InterPro" id="IPR016130">
    <property type="entry name" value="Tyr_Pase_AS"/>
</dbReference>
<dbReference type="GO" id="GO:0033554">
    <property type="term" value="P:cellular response to stress"/>
    <property type="evidence" value="ECO:0007669"/>
    <property type="project" value="UniProtKB-ARBA"/>
</dbReference>
<dbReference type="Pfam" id="PF00120">
    <property type="entry name" value="Gln-synt_C"/>
    <property type="match status" value="2"/>
</dbReference>
<dbReference type="InterPro" id="IPR014746">
    <property type="entry name" value="Gln_synth/guanido_kin_cat_dom"/>
</dbReference>
<comment type="caution">
    <text evidence="19">The sequence shown here is derived from an EMBL/GenBank/DDBJ whole genome shotgun (WGS) entry which is preliminary data.</text>
</comment>
<keyword evidence="8" id="KW-0498">Mitosis</keyword>
<dbReference type="GO" id="GO:0051321">
    <property type="term" value="P:meiotic cell cycle"/>
    <property type="evidence" value="ECO:0007669"/>
    <property type="project" value="UniProtKB-KW"/>
</dbReference>
<dbReference type="Pfam" id="PF14671">
    <property type="entry name" value="DSPn"/>
    <property type="match status" value="1"/>
</dbReference>
<dbReference type="GO" id="GO:0032954">
    <property type="term" value="P:regulation of cytokinetic process"/>
    <property type="evidence" value="ECO:0007669"/>
    <property type="project" value="UniProtKB-ARBA"/>
</dbReference>
<keyword evidence="13" id="KW-0131">Cell cycle</keyword>
<keyword evidence="12" id="KW-0469">Meiosis</keyword>
<dbReference type="InterPro" id="IPR029021">
    <property type="entry name" value="Prot-tyrosine_phosphatase-like"/>
</dbReference>
<keyword evidence="10" id="KW-0904">Protein phosphatase</keyword>
<keyword evidence="9" id="KW-0378">Hydrolase</keyword>
<dbReference type="Gene3D" id="3.90.190.10">
    <property type="entry name" value="Protein tyrosine phosphatase superfamily"/>
    <property type="match status" value="2"/>
</dbReference>
<evidence type="ECO:0000256" key="10">
    <source>
        <dbReference type="ARBA" id="ARBA00022912"/>
    </source>
</evidence>
<keyword evidence="11" id="KW-0539">Nucleus</keyword>
<dbReference type="GO" id="GO:0005737">
    <property type="term" value="C:cytoplasm"/>
    <property type="evidence" value="ECO:0007669"/>
    <property type="project" value="UniProtKB-SubCell"/>
</dbReference>
<dbReference type="GO" id="GO:0005856">
    <property type="term" value="C:cytoskeleton"/>
    <property type="evidence" value="ECO:0007669"/>
    <property type="project" value="UniProtKB-ARBA"/>
</dbReference>